<sequence length="416" mass="45972">MKVDVVEWAVSPHNNADLRRCGVKFELLLVTEGIVMERRNFLKSAAALSTLGLVSPVFSESKQVAQPAVVSSGKTRRFVMTQTYSLKAPKGSEGRVNLWIPVPEDTAFQQLLDLSFSGNYQKATLNANNRYGAKTLFVTWPDSKGALDIKVEMTIETRDWEVLKENKLADWQLPESDAVIPDEIKPFLQATAHIPVDGLVKETALKIIGKEKAPIKQARLIHDWVSTHMHRDDAVIGCGTGDVGEILKTNKLGGKCTDINSVFVALCRAVGIPAREMFGIRLGSTIKLDNYSKKAFGSADAQGVAKVSGGQHCRAMFWLAGFGWVPADPADVTKMRLTEKKENGDPAVKAVNDYLFGNWEMNWVGFNHARDFALFPASEQGDINNLGYPYAEVDGDPLNFYDPALFSYDYVSVEQH</sequence>
<dbReference type="InterPro" id="IPR002931">
    <property type="entry name" value="Transglutaminase-like"/>
</dbReference>
<dbReference type="InterPro" id="IPR038765">
    <property type="entry name" value="Papain-like_cys_pep_sf"/>
</dbReference>
<dbReference type="SMART" id="SM00460">
    <property type="entry name" value="TGc"/>
    <property type="match status" value="1"/>
</dbReference>
<reference evidence="2" key="1">
    <citation type="submission" date="2022-05" db="EMBL/GenBank/DDBJ databases">
        <authorList>
            <person name="Blom J."/>
        </authorList>
    </citation>
    <scope>NUCLEOTIDE SEQUENCE</scope>
    <source>
        <strain evidence="2">Type strain: CPO20170097</strain>
    </source>
</reference>
<organism evidence="2 3">
    <name type="scientific">Pseudocitrobacter vendiensis</name>
    <dbReference type="NCBI Taxonomy" id="2488306"/>
    <lineage>
        <taxon>Bacteria</taxon>
        <taxon>Pseudomonadati</taxon>
        <taxon>Pseudomonadota</taxon>
        <taxon>Gammaproteobacteria</taxon>
        <taxon>Enterobacterales</taxon>
        <taxon>Enterobacteriaceae</taxon>
        <taxon>Pseudocitrobacter</taxon>
    </lineage>
</organism>
<name>A0ABM9F8V6_9ENTR</name>
<protein>
    <submittedName>
        <fullName evidence="2">Transglutaminase-like enzyme, putative cysteine protease</fullName>
    </submittedName>
</protein>
<evidence type="ECO:0000259" key="1">
    <source>
        <dbReference type="SMART" id="SM00460"/>
    </source>
</evidence>
<feature type="domain" description="Transglutaminase-like" evidence="1">
    <location>
        <begin position="248"/>
        <end position="331"/>
    </location>
</feature>
<dbReference type="Proteomes" id="UP001152651">
    <property type="component" value="Unassembled WGS sequence"/>
</dbReference>
<evidence type="ECO:0000313" key="3">
    <source>
        <dbReference type="Proteomes" id="UP001152651"/>
    </source>
</evidence>
<evidence type="ECO:0000313" key="2">
    <source>
        <dbReference type="EMBL" id="CAH6636923.1"/>
    </source>
</evidence>
<dbReference type="PANTHER" id="PTHR38339">
    <property type="entry name" value="TRANSGLUTAMINASE DOMAIN PROTEIN"/>
    <property type="match status" value="1"/>
</dbReference>
<keyword evidence="3" id="KW-1185">Reference proteome</keyword>
<dbReference type="Pfam" id="PF01841">
    <property type="entry name" value="Transglut_core"/>
    <property type="match status" value="1"/>
</dbReference>
<proteinExistence type="predicted"/>
<dbReference type="Gene3D" id="3.10.620.30">
    <property type="match status" value="1"/>
</dbReference>
<dbReference type="EMBL" id="CALSBS010000006">
    <property type="protein sequence ID" value="CAH6636923.1"/>
    <property type="molecule type" value="Genomic_DNA"/>
</dbReference>
<dbReference type="SUPFAM" id="SSF54001">
    <property type="entry name" value="Cysteine proteinases"/>
    <property type="match status" value="1"/>
</dbReference>
<gene>
    <name evidence="2" type="ORF">FBBNIHIM_08850</name>
</gene>
<dbReference type="PANTHER" id="PTHR38339:SF1">
    <property type="entry name" value="TRANSGLUTAMINASE-LIKE DOMAIN-CONTAINING PROTEIN"/>
    <property type="match status" value="1"/>
</dbReference>
<comment type="caution">
    <text evidence="2">The sequence shown here is derived from an EMBL/GenBank/DDBJ whole genome shotgun (WGS) entry which is preliminary data.</text>
</comment>
<accession>A0ABM9F8V6</accession>